<feature type="region of interest" description="Disordered" evidence="1">
    <location>
        <begin position="66"/>
        <end position="95"/>
    </location>
</feature>
<feature type="transmembrane region" description="Helical" evidence="2">
    <location>
        <begin position="228"/>
        <end position="252"/>
    </location>
</feature>
<proteinExistence type="predicted"/>
<keyword evidence="2" id="KW-0812">Transmembrane</keyword>
<name>A0A518FVK9_9PLAN</name>
<evidence type="ECO:0000256" key="2">
    <source>
        <dbReference type="SAM" id="Phobius"/>
    </source>
</evidence>
<feature type="transmembrane region" description="Helical" evidence="2">
    <location>
        <begin position="193"/>
        <end position="216"/>
    </location>
</feature>
<organism evidence="4 5">
    <name type="scientific">Gimesia panareensis</name>
    <dbReference type="NCBI Taxonomy" id="2527978"/>
    <lineage>
        <taxon>Bacteria</taxon>
        <taxon>Pseudomonadati</taxon>
        <taxon>Planctomycetota</taxon>
        <taxon>Planctomycetia</taxon>
        <taxon>Planctomycetales</taxon>
        <taxon>Planctomycetaceae</taxon>
        <taxon>Gimesia</taxon>
    </lineage>
</organism>
<evidence type="ECO:0000313" key="5">
    <source>
        <dbReference type="Proteomes" id="UP000320839"/>
    </source>
</evidence>
<dbReference type="Pfam" id="PF14342">
    <property type="entry name" value="DUF4396"/>
    <property type="match status" value="1"/>
</dbReference>
<dbReference type="Proteomes" id="UP000320839">
    <property type="component" value="Chromosome"/>
</dbReference>
<feature type="domain" description="DUF4396" evidence="3">
    <location>
        <begin position="109"/>
        <end position="257"/>
    </location>
</feature>
<dbReference type="OrthoDB" id="510720at2"/>
<evidence type="ECO:0000259" key="3">
    <source>
        <dbReference type="Pfam" id="PF14342"/>
    </source>
</evidence>
<gene>
    <name evidence="4" type="ORF">Pan153_50310</name>
</gene>
<sequence length="260" mass="29030">MLTQIAAVSLILAVICCLWLIVDVLRHPQHMAIMNFVWPLTALYAGPLAVALYLWFGRQDSHDQMQHGNHTAHVHSGHGAHSMHGEQHSDMQSSMDSHDMSAMQEKPFWQSVVLGVTHCGSGCTVGDILVEGGLHFLVPTVITLTGASLVFFTWTIDYVFALLFGIAFQYFSIVPMRHLSFKEGLITAFKVDFFSLTCWQIGMYGWMAICLFGIFGTESAAMAKTSPVFWFMMQIAMLAGFITAFPINWWLISAGIKEKM</sequence>
<dbReference type="AlphaFoldDB" id="A0A518FVK9"/>
<dbReference type="RefSeq" id="WP_145458500.1">
    <property type="nucleotide sequence ID" value="NZ_CP036317.1"/>
</dbReference>
<reference evidence="4 5" key="1">
    <citation type="submission" date="2019-02" db="EMBL/GenBank/DDBJ databases">
        <title>Deep-cultivation of Planctomycetes and their phenomic and genomic characterization uncovers novel biology.</title>
        <authorList>
            <person name="Wiegand S."/>
            <person name="Jogler M."/>
            <person name="Boedeker C."/>
            <person name="Pinto D."/>
            <person name="Vollmers J."/>
            <person name="Rivas-Marin E."/>
            <person name="Kohn T."/>
            <person name="Peeters S.H."/>
            <person name="Heuer A."/>
            <person name="Rast P."/>
            <person name="Oberbeckmann S."/>
            <person name="Bunk B."/>
            <person name="Jeske O."/>
            <person name="Meyerdierks A."/>
            <person name="Storesund J.E."/>
            <person name="Kallscheuer N."/>
            <person name="Luecker S."/>
            <person name="Lage O.M."/>
            <person name="Pohl T."/>
            <person name="Merkel B.J."/>
            <person name="Hornburger P."/>
            <person name="Mueller R.-W."/>
            <person name="Bruemmer F."/>
            <person name="Labrenz M."/>
            <person name="Spormann A.M."/>
            <person name="Op den Camp H."/>
            <person name="Overmann J."/>
            <person name="Amann R."/>
            <person name="Jetten M.S.M."/>
            <person name="Mascher T."/>
            <person name="Medema M.H."/>
            <person name="Devos D.P."/>
            <person name="Kaster A.-K."/>
            <person name="Ovreas L."/>
            <person name="Rohde M."/>
            <person name="Galperin M.Y."/>
            <person name="Jogler C."/>
        </authorList>
    </citation>
    <scope>NUCLEOTIDE SEQUENCE [LARGE SCALE GENOMIC DNA]</scope>
    <source>
        <strain evidence="4 5">Pan153</strain>
    </source>
</reference>
<feature type="transmembrane region" description="Helical" evidence="2">
    <location>
        <begin position="37"/>
        <end position="56"/>
    </location>
</feature>
<accession>A0A518FVK9</accession>
<evidence type="ECO:0000313" key="4">
    <source>
        <dbReference type="EMBL" id="QDV20356.1"/>
    </source>
</evidence>
<keyword evidence="2" id="KW-0472">Membrane</keyword>
<protein>
    <recommendedName>
        <fullName evidence="3">DUF4396 domain-containing protein</fullName>
    </recommendedName>
</protein>
<evidence type="ECO:0000256" key="1">
    <source>
        <dbReference type="SAM" id="MobiDB-lite"/>
    </source>
</evidence>
<feature type="transmembrane region" description="Helical" evidence="2">
    <location>
        <begin position="6"/>
        <end position="25"/>
    </location>
</feature>
<feature type="transmembrane region" description="Helical" evidence="2">
    <location>
        <begin position="149"/>
        <end position="172"/>
    </location>
</feature>
<keyword evidence="2" id="KW-1133">Transmembrane helix</keyword>
<dbReference type="InterPro" id="IPR025509">
    <property type="entry name" value="DUF4396"/>
</dbReference>
<dbReference type="EMBL" id="CP036317">
    <property type="protein sequence ID" value="QDV20356.1"/>
    <property type="molecule type" value="Genomic_DNA"/>
</dbReference>